<evidence type="ECO:0000313" key="2">
    <source>
        <dbReference type="EMBL" id="MBD2752265.1"/>
    </source>
</evidence>
<sequence length="152" mass="16743">MKKTILVSSVITLLVSCTGNNQQSETTAAEDSTTHVASVSPKVGSDKDEHGCIGSAGYQWSVLKNKCIRTFEEADAKLMPIEDTTTYRSNAVLIFNADQSKVELYMPDQKGSLILNRTGEEGNYSWKNDSLDLFAWKGYALRKNGKAIFHGD</sequence>
<proteinExistence type="predicted"/>
<accession>A0A927AYU1</accession>
<evidence type="ECO:0000256" key="1">
    <source>
        <dbReference type="SAM" id="MobiDB-lite"/>
    </source>
</evidence>
<dbReference type="PROSITE" id="PS51257">
    <property type="entry name" value="PROKAR_LIPOPROTEIN"/>
    <property type="match status" value="1"/>
</dbReference>
<reference evidence="2" key="1">
    <citation type="submission" date="2020-09" db="EMBL/GenBank/DDBJ databases">
        <authorList>
            <person name="Kim M.K."/>
        </authorList>
    </citation>
    <scope>NUCLEOTIDE SEQUENCE</scope>
    <source>
        <strain evidence="2">BT704</strain>
    </source>
</reference>
<gene>
    <name evidence="2" type="ORF">IC230_05135</name>
</gene>
<feature type="region of interest" description="Disordered" evidence="1">
    <location>
        <begin position="25"/>
        <end position="48"/>
    </location>
</feature>
<evidence type="ECO:0000313" key="3">
    <source>
        <dbReference type="Proteomes" id="UP000653797"/>
    </source>
</evidence>
<dbReference type="EMBL" id="JACXAA010000002">
    <property type="protein sequence ID" value="MBD2752265.1"/>
    <property type="molecule type" value="Genomic_DNA"/>
</dbReference>
<feature type="compositionally biased region" description="Polar residues" evidence="1">
    <location>
        <begin position="25"/>
        <end position="37"/>
    </location>
</feature>
<name>A0A927AYU1_9BACT</name>
<dbReference type="AlphaFoldDB" id="A0A927AYU1"/>
<dbReference type="RefSeq" id="WP_191037915.1">
    <property type="nucleotide sequence ID" value="NZ_JACXAA010000002.1"/>
</dbReference>
<comment type="caution">
    <text evidence="2">The sequence shown here is derived from an EMBL/GenBank/DDBJ whole genome shotgun (WGS) entry which is preliminary data.</text>
</comment>
<keyword evidence="3" id="KW-1185">Reference proteome</keyword>
<organism evidence="2 3">
    <name type="scientific">Spirosoma validum</name>
    <dbReference type="NCBI Taxonomy" id="2771355"/>
    <lineage>
        <taxon>Bacteria</taxon>
        <taxon>Pseudomonadati</taxon>
        <taxon>Bacteroidota</taxon>
        <taxon>Cytophagia</taxon>
        <taxon>Cytophagales</taxon>
        <taxon>Cytophagaceae</taxon>
        <taxon>Spirosoma</taxon>
    </lineage>
</organism>
<protein>
    <submittedName>
        <fullName evidence="2">Uncharacterized protein</fullName>
    </submittedName>
</protein>
<dbReference type="Proteomes" id="UP000653797">
    <property type="component" value="Unassembled WGS sequence"/>
</dbReference>